<dbReference type="Proteomes" id="UP000005316">
    <property type="component" value="Unassembled WGS sequence"/>
</dbReference>
<name>F9DQK7_9BACL</name>
<proteinExistence type="predicted"/>
<dbReference type="EMBL" id="AFPZ01000027">
    <property type="protein sequence ID" value="EGQ26898.1"/>
    <property type="molecule type" value="Genomic_DNA"/>
</dbReference>
<dbReference type="HOGENOM" id="CLU_3066376_0_0_9"/>
<dbReference type="AlphaFoldDB" id="F9DQK7"/>
<evidence type="ECO:0000313" key="1">
    <source>
        <dbReference type="EMBL" id="EGQ26898.1"/>
    </source>
</evidence>
<protein>
    <submittedName>
        <fullName evidence="1">Uncharacterized protein</fullName>
    </submittedName>
</protein>
<comment type="caution">
    <text evidence="1">The sequence shown here is derived from an EMBL/GenBank/DDBJ whole genome shotgun (WGS) entry which is preliminary data.</text>
</comment>
<gene>
    <name evidence="1" type="ORF">HMPREF9372_1096</name>
</gene>
<sequence>MKYKIKTAIKVITIHNIIQKKLYGSPNINGYALFPKVNIGNKTVENNNVLMMI</sequence>
<reference evidence="1 2" key="1">
    <citation type="submission" date="2011-04" db="EMBL/GenBank/DDBJ databases">
        <authorList>
            <person name="Muzny D."/>
            <person name="Qin X."/>
            <person name="Deng J."/>
            <person name="Jiang H."/>
            <person name="Liu Y."/>
            <person name="Qu J."/>
            <person name="Song X.-Z."/>
            <person name="Zhang L."/>
            <person name="Thornton R."/>
            <person name="Coyle M."/>
            <person name="Francisco L."/>
            <person name="Jackson L."/>
            <person name="Javaid M."/>
            <person name="Korchina V."/>
            <person name="Kovar C."/>
            <person name="Mata R."/>
            <person name="Mathew T."/>
            <person name="Ngo R."/>
            <person name="Nguyen L."/>
            <person name="Nguyen N."/>
            <person name="Okwuonu G."/>
            <person name="Ongeri F."/>
            <person name="Pham C."/>
            <person name="Simmons D."/>
            <person name="Wilczek-Boney K."/>
            <person name="Hale W."/>
            <person name="Jakkamsetti A."/>
            <person name="Pham P."/>
            <person name="Ruth R."/>
            <person name="San Lucas F."/>
            <person name="Warren J."/>
            <person name="Zhang J."/>
            <person name="Zhao Z."/>
            <person name="Zhou C."/>
            <person name="Zhu D."/>
            <person name="Lee S."/>
            <person name="Bess C."/>
            <person name="Blankenburg K."/>
            <person name="Forbes L."/>
            <person name="Fu Q."/>
            <person name="Gubbala S."/>
            <person name="Hirani K."/>
            <person name="Jayaseelan J.C."/>
            <person name="Lara F."/>
            <person name="Munidasa M."/>
            <person name="Palculict T."/>
            <person name="Patil S."/>
            <person name="Pu L.-L."/>
            <person name="Saada N."/>
            <person name="Tang L."/>
            <person name="Weissenberger G."/>
            <person name="Zhu Y."/>
            <person name="Hemphill L."/>
            <person name="Shang Y."/>
            <person name="Youmans B."/>
            <person name="Ayvaz T."/>
            <person name="Ross M."/>
            <person name="Santibanez J."/>
            <person name="Aqrawi P."/>
            <person name="Gross S."/>
            <person name="Joshi V."/>
            <person name="Fowler G."/>
            <person name="Nazareth L."/>
            <person name="Reid J."/>
            <person name="Worley K."/>
            <person name="Petrosino J."/>
            <person name="Highlander S."/>
            <person name="Gibbs R."/>
        </authorList>
    </citation>
    <scope>NUCLEOTIDE SEQUENCE [LARGE SCALE GENOMIC DNA]</scope>
    <source>
        <strain evidence="1 2">2681</strain>
    </source>
</reference>
<organism evidence="1 2">
    <name type="scientific">Sporosarcina newyorkensis 2681</name>
    <dbReference type="NCBI Taxonomy" id="1027292"/>
    <lineage>
        <taxon>Bacteria</taxon>
        <taxon>Bacillati</taxon>
        <taxon>Bacillota</taxon>
        <taxon>Bacilli</taxon>
        <taxon>Bacillales</taxon>
        <taxon>Caryophanaceae</taxon>
        <taxon>Sporosarcina</taxon>
    </lineage>
</organism>
<accession>F9DQK7</accession>
<evidence type="ECO:0000313" key="2">
    <source>
        <dbReference type="Proteomes" id="UP000005316"/>
    </source>
</evidence>